<dbReference type="Proteomes" id="UP001374803">
    <property type="component" value="Chromosome"/>
</dbReference>
<protein>
    <submittedName>
        <fullName evidence="5">FecR domain-containing protein</fullName>
    </submittedName>
</protein>
<accession>A0ABZ2L4S7</accession>
<dbReference type="SMART" id="SM00327">
    <property type="entry name" value="VWA"/>
    <property type="match status" value="1"/>
</dbReference>
<dbReference type="InterPro" id="IPR013694">
    <property type="entry name" value="VIT"/>
</dbReference>
<dbReference type="Gene3D" id="3.40.50.410">
    <property type="entry name" value="von Willebrand factor, type A domain"/>
    <property type="match status" value="1"/>
</dbReference>
<keyword evidence="2" id="KW-0472">Membrane</keyword>
<sequence>MNEPSALPYRTPEPPEDAQPRAPRRVSLHRLLIGIPAALGVLILLVAVIFYWGPPKHAQRIGARLDLAAGDVSVLAAAAEAKALSGTPLPSGATVKTAKGARALVRTGEGAAILLRDETAVKLLDRGASVDAGEIWLDAPKVDGDALEVKVGAVSISASDAGMSIARSDKDVTVYVARGLAVLTSPGGRVEVNAGEQGVIHGESKPAVTPVAFWQDWTGGMGDPRSSRLVGSGTGRLYGMDPTAPAGAPARKLGIAKQVVRAVLRDGVAETEVDQTFSNPGGRPIEGWYWFTIPAAATVTGFALETDGQLVEGEVIERREAAARYESMVRAANDPALLEWVDGRTYRARVFPIPASGTRRIVLRYVEMLPAVEGKIRYVYPLRSDDPVRFDEFALSVDIGRPPSQVDVATSLDARVEPGGRVISMRRSGYTPRADFQLELTDMRKHEPVAAWRFSAGSDQADYVMLRYVPDQDFTKEPPANVDTVFVVDTSAGGEDTARQLRVAAAEAALRALSDGDHFALVALDLSPTVVYPKEGLAPATPGDITKALEKLSDHAIGGATDLGAMFEPALERLHGKEQAALVYIGDGAPTSGETGADALLERLRRSLTGSRARFFAMGTGSQAQHALLAQLARAGGGQYVRIDEAGQTTDHALRLASAIKTATITDVSMDLGAGLDQPMYSATGKLSRGEELVLLARTHHSLPDAVTVRGRVSGRDFQRTYPLKADTTSVTASLVPRLWAAEYARRLLGSATQDENRGQVLQLGVEYGLITPYTSSLALDSESAYARQGIVRKRSRVRGTRLTELDVGVIGVSSTMMGCSKMDRQSSSEAEPARDGAKFVAPPAPAASSGSDAVEAAPAADKLEMETSLVAGAHNMVNMSGALAPKRSAVAVKQSAAPHDRGPQFSRALAQCSDVAARPLAERIVVWQKRAKKTENANALARLFEQAYTACELPDWRDEAALLDILQQRIDTEQAAETVLAHFAGYPDDQRFLAKNLLRRTVDVRMAAAVSRVLYGGVDWLKVDRELLDAGTADKQLARVRAAMLVAPDDPQGEVRLVKVLARAGQREEALARGRRLRDRGYLTPALAQQLGDVLVEAGAQDEALRTYSEIVEFDGQSALSRRVLGDIFLRQSWYPAAYRQYKTLTDLDGKNPLAWLRLANAAAHSGRIDEALRIDREVATGEGTPGPSDPRFFARLLSAARLAALLEKPDPAAGITPEAVSRKLKELSLFSGPGTLTLVTWQDLDAQLVIANADTKPLSKNEPLAGETTDASAVGLFALLGSSEAWDRTPHTLRYKSELLPRKVPFHVVSLTWNGQSFRAVSKNGILEPNAKQASL</sequence>
<evidence type="ECO:0000313" key="5">
    <source>
        <dbReference type="EMBL" id="WXB05949.1"/>
    </source>
</evidence>
<dbReference type="SUPFAM" id="SSF53300">
    <property type="entry name" value="vWA-like"/>
    <property type="match status" value="1"/>
</dbReference>
<evidence type="ECO:0000256" key="2">
    <source>
        <dbReference type="SAM" id="Phobius"/>
    </source>
</evidence>
<name>A0ABZ2L4S7_9BACT</name>
<feature type="compositionally biased region" description="Basic and acidic residues" evidence="1">
    <location>
        <begin position="822"/>
        <end position="838"/>
    </location>
</feature>
<evidence type="ECO:0000256" key="1">
    <source>
        <dbReference type="SAM" id="MobiDB-lite"/>
    </source>
</evidence>
<proteinExistence type="predicted"/>
<dbReference type="SUPFAM" id="SSF48452">
    <property type="entry name" value="TPR-like"/>
    <property type="match status" value="1"/>
</dbReference>
<dbReference type="InterPro" id="IPR036465">
    <property type="entry name" value="vWFA_dom_sf"/>
</dbReference>
<dbReference type="PANTHER" id="PTHR45737">
    <property type="entry name" value="VON WILLEBRAND FACTOR A DOMAIN-CONTAINING PROTEIN 5A"/>
    <property type="match status" value="1"/>
</dbReference>
<dbReference type="Gene3D" id="1.25.40.10">
    <property type="entry name" value="Tetratricopeptide repeat domain"/>
    <property type="match status" value="1"/>
</dbReference>
<dbReference type="Pfam" id="PF13768">
    <property type="entry name" value="VWA_3"/>
    <property type="match status" value="1"/>
</dbReference>
<gene>
    <name evidence="5" type="ORF">LVJ94_01550</name>
</gene>
<keyword evidence="6" id="KW-1185">Reference proteome</keyword>
<dbReference type="InterPro" id="IPR002035">
    <property type="entry name" value="VWF_A"/>
</dbReference>
<dbReference type="EMBL" id="CP089983">
    <property type="protein sequence ID" value="WXB05949.1"/>
    <property type="molecule type" value="Genomic_DNA"/>
</dbReference>
<keyword evidence="2" id="KW-0812">Transmembrane</keyword>
<feature type="transmembrane region" description="Helical" evidence="2">
    <location>
        <begin position="31"/>
        <end position="52"/>
    </location>
</feature>
<dbReference type="InterPro" id="IPR011990">
    <property type="entry name" value="TPR-like_helical_dom_sf"/>
</dbReference>
<feature type="region of interest" description="Disordered" evidence="1">
    <location>
        <begin position="820"/>
        <end position="859"/>
    </location>
</feature>
<organism evidence="5 6">
    <name type="scientific">Pendulispora rubella</name>
    <dbReference type="NCBI Taxonomy" id="2741070"/>
    <lineage>
        <taxon>Bacteria</taxon>
        <taxon>Pseudomonadati</taxon>
        <taxon>Myxococcota</taxon>
        <taxon>Myxococcia</taxon>
        <taxon>Myxococcales</taxon>
        <taxon>Sorangiineae</taxon>
        <taxon>Pendulisporaceae</taxon>
        <taxon>Pendulispora</taxon>
    </lineage>
</organism>
<evidence type="ECO:0000313" key="6">
    <source>
        <dbReference type="Proteomes" id="UP001374803"/>
    </source>
</evidence>
<reference evidence="5" key="1">
    <citation type="submission" date="2021-12" db="EMBL/GenBank/DDBJ databases">
        <title>Discovery of the Pendulisporaceae a myxobacterial family with distinct sporulation behavior and unique specialized metabolism.</title>
        <authorList>
            <person name="Garcia R."/>
            <person name="Popoff A."/>
            <person name="Bader C.D."/>
            <person name="Loehr J."/>
            <person name="Walesch S."/>
            <person name="Walt C."/>
            <person name="Boldt J."/>
            <person name="Bunk B."/>
            <person name="Haeckl F.J.F.P.J."/>
            <person name="Gunesch A.P."/>
            <person name="Birkelbach J."/>
            <person name="Nuebel U."/>
            <person name="Pietschmann T."/>
            <person name="Bach T."/>
            <person name="Mueller R."/>
        </authorList>
    </citation>
    <scope>NUCLEOTIDE SEQUENCE</scope>
    <source>
        <strain evidence="5">MSr11367</strain>
    </source>
</reference>
<dbReference type="Pfam" id="PF08487">
    <property type="entry name" value="VIT"/>
    <property type="match status" value="1"/>
</dbReference>
<evidence type="ECO:0000259" key="4">
    <source>
        <dbReference type="PROSITE" id="PS51468"/>
    </source>
</evidence>
<keyword evidence="2" id="KW-1133">Transmembrane helix</keyword>
<evidence type="ECO:0000259" key="3">
    <source>
        <dbReference type="PROSITE" id="PS50234"/>
    </source>
</evidence>
<feature type="domain" description="VIT" evidence="4">
    <location>
        <begin position="239"/>
        <end position="367"/>
    </location>
</feature>
<dbReference type="PANTHER" id="PTHR45737:SF6">
    <property type="entry name" value="VON WILLEBRAND FACTOR A DOMAIN-CONTAINING PROTEIN 5A"/>
    <property type="match status" value="1"/>
</dbReference>
<dbReference type="RefSeq" id="WP_394835599.1">
    <property type="nucleotide sequence ID" value="NZ_CP089929.1"/>
</dbReference>
<dbReference type="PROSITE" id="PS51468">
    <property type="entry name" value="VIT"/>
    <property type="match status" value="1"/>
</dbReference>
<dbReference type="PROSITE" id="PS50234">
    <property type="entry name" value="VWFA"/>
    <property type="match status" value="1"/>
</dbReference>
<feature type="region of interest" description="Disordered" evidence="1">
    <location>
        <begin position="1"/>
        <end position="22"/>
    </location>
</feature>
<feature type="domain" description="VWFA" evidence="3">
    <location>
        <begin position="483"/>
        <end position="660"/>
    </location>
</feature>